<name>A0AAX2J999_9FUSO</name>
<evidence type="ECO:0000313" key="2">
    <source>
        <dbReference type="EMBL" id="SQJ01002.1"/>
    </source>
</evidence>
<reference evidence="2 3" key="1">
    <citation type="submission" date="2018-06" db="EMBL/GenBank/DDBJ databases">
        <authorList>
            <consortium name="Pathogen Informatics"/>
            <person name="Doyle S."/>
        </authorList>
    </citation>
    <scope>NUCLEOTIDE SEQUENCE [LARGE SCALE GENOMIC DNA]</scope>
    <source>
        <strain evidence="2 3">NCTC12112</strain>
    </source>
</reference>
<dbReference type="GeneID" id="78455619"/>
<dbReference type="RefSeq" id="WP_106878591.1">
    <property type="nucleotide sequence ID" value="NZ_BAABXY010000001.1"/>
</dbReference>
<feature type="coiled-coil region" evidence="1">
    <location>
        <begin position="38"/>
        <end position="75"/>
    </location>
</feature>
<dbReference type="Proteomes" id="UP000249008">
    <property type="component" value="Chromosome 1"/>
</dbReference>
<sequence length="114" mass="13706">MDRRDILRIEVNELKKRLGIEIQFKKLNSIEDCRKAFVEVAEKYADKKNINVKNLKEENQELKNYIEDLEADKQEVTFLLNAKLSKDLEESLRGVIQEEIKNQKNKGKKKWWLW</sequence>
<dbReference type="EMBL" id="LS483487">
    <property type="protein sequence ID" value="SQJ01002.1"/>
    <property type="molecule type" value="Genomic_DNA"/>
</dbReference>
<gene>
    <name evidence="2" type="ORF">NCTC12112_01048</name>
</gene>
<dbReference type="AlphaFoldDB" id="A0AAX2J999"/>
<accession>A0AAX2J999</accession>
<keyword evidence="1" id="KW-0175">Coiled coil</keyword>
<proteinExistence type="predicted"/>
<dbReference type="KEGG" id="ful:C4N20_12410"/>
<evidence type="ECO:0000256" key="1">
    <source>
        <dbReference type="SAM" id="Coils"/>
    </source>
</evidence>
<organism evidence="2 3">
    <name type="scientific">Fusobacterium ulcerans</name>
    <dbReference type="NCBI Taxonomy" id="861"/>
    <lineage>
        <taxon>Bacteria</taxon>
        <taxon>Fusobacteriati</taxon>
        <taxon>Fusobacteriota</taxon>
        <taxon>Fusobacteriia</taxon>
        <taxon>Fusobacteriales</taxon>
        <taxon>Fusobacteriaceae</taxon>
        <taxon>Fusobacterium</taxon>
    </lineage>
</organism>
<evidence type="ECO:0000313" key="3">
    <source>
        <dbReference type="Proteomes" id="UP000249008"/>
    </source>
</evidence>
<protein>
    <submittedName>
        <fullName evidence="2">Uncharacterized protein</fullName>
    </submittedName>
</protein>